<reference evidence="1" key="2">
    <citation type="journal article" date="2015" name="Data Brief">
        <title>Shoot transcriptome of the giant reed, Arundo donax.</title>
        <authorList>
            <person name="Barrero R.A."/>
            <person name="Guerrero F.D."/>
            <person name="Moolhuijzen P."/>
            <person name="Goolsby J.A."/>
            <person name="Tidwell J."/>
            <person name="Bellgard S.E."/>
            <person name="Bellgard M.I."/>
        </authorList>
    </citation>
    <scope>NUCLEOTIDE SEQUENCE</scope>
    <source>
        <tissue evidence="1">Shoot tissue taken approximately 20 cm above the soil surface</tissue>
    </source>
</reference>
<accession>A0A0A8ZVU0</accession>
<dbReference type="EMBL" id="GBRH01254939">
    <property type="protein sequence ID" value="JAD42956.1"/>
    <property type="molecule type" value="Transcribed_RNA"/>
</dbReference>
<reference evidence="1" key="1">
    <citation type="submission" date="2014-09" db="EMBL/GenBank/DDBJ databases">
        <authorList>
            <person name="Magalhaes I.L.F."/>
            <person name="Oliveira U."/>
            <person name="Santos F.R."/>
            <person name="Vidigal T.H.D.A."/>
            <person name="Brescovit A.D."/>
            <person name="Santos A.J."/>
        </authorList>
    </citation>
    <scope>NUCLEOTIDE SEQUENCE</scope>
    <source>
        <tissue evidence="1">Shoot tissue taken approximately 20 cm above the soil surface</tissue>
    </source>
</reference>
<evidence type="ECO:0000313" key="1">
    <source>
        <dbReference type="EMBL" id="JAD42956.1"/>
    </source>
</evidence>
<dbReference type="AlphaFoldDB" id="A0A0A8ZVU0"/>
<proteinExistence type="predicted"/>
<protein>
    <submittedName>
        <fullName evidence="1">Uncharacterized protein</fullName>
    </submittedName>
</protein>
<organism evidence="1">
    <name type="scientific">Arundo donax</name>
    <name type="common">Giant reed</name>
    <name type="synonym">Donax arundinaceus</name>
    <dbReference type="NCBI Taxonomy" id="35708"/>
    <lineage>
        <taxon>Eukaryota</taxon>
        <taxon>Viridiplantae</taxon>
        <taxon>Streptophyta</taxon>
        <taxon>Embryophyta</taxon>
        <taxon>Tracheophyta</taxon>
        <taxon>Spermatophyta</taxon>
        <taxon>Magnoliopsida</taxon>
        <taxon>Liliopsida</taxon>
        <taxon>Poales</taxon>
        <taxon>Poaceae</taxon>
        <taxon>PACMAD clade</taxon>
        <taxon>Arundinoideae</taxon>
        <taxon>Arundineae</taxon>
        <taxon>Arundo</taxon>
    </lineage>
</organism>
<name>A0A0A8ZVU0_ARUDO</name>
<sequence length="50" mass="5646">MGHVIFVPNLNLVFICFFSALLPKLYGAMSPYGWGLTVSRIQFSNFMLGF</sequence>